<reference evidence="1 2" key="1">
    <citation type="submission" date="2019-05" db="EMBL/GenBank/DDBJ databases">
        <authorList>
            <person name="Qu J.-H."/>
        </authorList>
    </citation>
    <scope>NUCLEOTIDE SEQUENCE [LARGE SCALE GENOMIC DNA]</scope>
    <source>
        <strain evidence="1 2">NS28</strain>
    </source>
</reference>
<accession>A0A5M8QYY7</accession>
<proteinExistence type="predicted"/>
<evidence type="ECO:0000313" key="2">
    <source>
        <dbReference type="Proteomes" id="UP000323994"/>
    </source>
</evidence>
<evidence type="ECO:0008006" key="3">
    <source>
        <dbReference type="Google" id="ProtNLM"/>
    </source>
</evidence>
<dbReference type="Proteomes" id="UP000323994">
    <property type="component" value="Unassembled WGS sequence"/>
</dbReference>
<sequence length="77" mass="8720">MYTAIKGIYENGVLTFIETPPSIKKSQVVVLFMDESQQDQSTEEQPQRGVVLGSLANKGYNIPDNFNDPLEDFNDYM</sequence>
<gene>
    <name evidence="1" type="ORF">FEM33_02595</name>
</gene>
<name>A0A5M8QYY7_9BACT</name>
<dbReference type="AlphaFoldDB" id="A0A5M8QYY7"/>
<evidence type="ECO:0000313" key="1">
    <source>
        <dbReference type="EMBL" id="KAA6441419.1"/>
    </source>
</evidence>
<dbReference type="OrthoDB" id="7064984at2"/>
<dbReference type="EMBL" id="VBSN01000016">
    <property type="protein sequence ID" value="KAA6441419.1"/>
    <property type="molecule type" value="Genomic_DNA"/>
</dbReference>
<organism evidence="1 2">
    <name type="scientific">Dyadobacter flavalbus</name>
    <dbReference type="NCBI Taxonomy" id="2579942"/>
    <lineage>
        <taxon>Bacteria</taxon>
        <taxon>Pseudomonadati</taxon>
        <taxon>Bacteroidota</taxon>
        <taxon>Cytophagia</taxon>
        <taxon>Cytophagales</taxon>
        <taxon>Spirosomataceae</taxon>
        <taxon>Dyadobacter</taxon>
    </lineage>
</organism>
<keyword evidence="2" id="KW-1185">Reference proteome</keyword>
<dbReference type="RefSeq" id="WP_139010560.1">
    <property type="nucleotide sequence ID" value="NZ_VBSN01000016.1"/>
</dbReference>
<protein>
    <recommendedName>
        <fullName evidence="3">DUF2281 domain-containing protein</fullName>
    </recommendedName>
</protein>
<comment type="caution">
    <text evidence="1">The sequence shown here is derived from an EMBL/GenBank/DDBJ whole genome shotgun (WGS) entry which is preliminary data.</text>
</comment>